<evidence type="ECO:0000313" key="3">
    <source>
        <dbReference type="EMBL" id="MFC0588763.1"/>
    </source>
</evidence>
<dbReference type="NCBIfam" id="NF004845">
    <property type="entry name" value="PRK06196.1"/>
    <property type="match status" value="1"/>
</dbReference>
<accession>A0ABV6PI62</accession>
<evidence type="ECO:0000313" key="4">
    <source>
        <dbReference type="Proteomes" id="UP001589943"/>
    </source>
</evidence>
<dbReference type="Proteomes" id="UP001589943">
    <property type="component" value="Unassembled WGS sequence"/>
</dbReference>
<organism evidence="3 4">
    <name type="scientific">Novosphingobium aquiterrae</name>
    <dbReference type="NCBI Taxonomy" id="624388"/>
    <lineage>
        <taxon>Bacteria</taxon>
        <taxon>Pseudomonadati</taxon>
        <taxon>Pseudomonadota</taxon>
        <taxon>Alphaproteobacteria</taxon>
        <taxon>Sphingomonadales</taxon>
        <taxon>Sphingomonadaceae</taxon>
        <taxon>Novosphingobium</taxon>
    </lineage>
</organism>
<protein>
    <submittedName>
        <fullName evidence="3">Oxidoreductase</fullName>
    </submittedName>
</protein>
<dbReference type="InterPro" id="IPR036291">
    <property type="entry name" value="NAD(P)-bd_dom_sf"/>
</dbReference>
<proteinExistence type="inferred from homology"/>
<evidence type="ECO:0000256" key="2">
    <source>
        <dbReference type="ARBA" id="ARBA00023002"/>
    </source>
</evidence>
<name>A0ABV6PI62_9SPHN</name>
<dbReference type="EMBL" id="JBHLTL010000001">
    <property type="protein sequence ID" value="MFC0588763.1"/>
    <property type="molecule type" value="Genomic_DNA"/>
</dbReference>
<dbReference type="PANTHER" id="PTHR24320:SF148">
    <property type="entry name" value="NAD(P)-BINDING ROSSMANN-FOLD SUPERFAMILY PROTEIN"/>
    <property type="match status" value="1"/>
</dbReference>
<comment type="similarity">
    <text evidence="1">Belongs to the short-chain dehydrogenases/reductases (SDR) family.</text>
</comment>
<gene>
    <name evidence="3" type="ORF">ACFFF7_04995</name>
</gene>
<comment type="caution">
    <text evidence="3">The sequence shown here is derived from an EMBL/GenBank/DDBJ whole genome shotgun (WGS) entry which is preliminary data.</text>
</comment>
<sequence length="321" mass="33791">MTTEQAPIASPFGYRSTAAEIVAGIDLSGKVALVTGGYSGLGTETVRALAGAGARVIVGARRPEKAAEDLADVTGSVEIAALDLSDPASIDAFAADVFARTDRLDILINNAAIMANPLTRDARGYESQFATNHLGHFQLTARLWPLLAASADARVVAVSSVGHQRGGPDLADVNFDHRDYDKWTAYGQAKSANALFALQLDKLGAGHGVRAFSLHPGGIATPLQRHLTREEQVAMGWYDADGNLSDVFKSPEQGAATSIWCATSPLLDGMGGVYCEDCNVAAVVGPETPRYTGASPHIRDKALAAGLWNLSERMTGVTFRP</sequence>
<reference evidence="3 4" key="1">
    <citation type="submission" date="2024-09" db="EMBL/GenBank/DDBJ databases">
        <authorList>
            <person name="Sun Q."/>
            <person name="Mori K."/>
        </authorList>
    </citation>
    <scope>NUCLEOTIDE SEQUENCE [LARGE SCALE GENOMIC DNA]</scope>
    <source>
        <strain evidence="3 4">NCAIM B.02537</strain>
    </source>
</reference>
<dbReference type="InterPro" id="IPR002347">
    <property type="entry name" value="SDR_fam"/>
</dbReference>
<evidence type="ECO:0000256" key="1">
    <source>
        <dbReference type="ARBA" id="ARBA00006484"/>
    </source>
</evidence>
<keyword evidence="4" id="KW-1185">Reference proteome</keyword>
<dbReference type="SUPFAM" id="SSF51735">
    <property type="entry name" value="NAD(P)-binding Rossmann-fold domains"/>
    <property type="match status" value="1"/>
</dbReference>
<dbReference type="RefSeq" id="WP_379480252.1">
    <property type="nucleotide sequence ID" value="NZ_JBHLTL010000001.1"/>
</dbReference>
<dbReference type="CDD" id="cd05327">
    <property type="entry name" value="retinol-DH_like_SDR_c_like"/>
    <property type="match status" value="1"/>
</dbReference>
<dbReference type="PANTHER" id="PTHR24320">
    <property type="entry name" value="RETINOL DEHYDROGENASE"/>
    <property type="match status" value="1"/>
</dbReference>
<dbReference type="Gene3D" id="3.40.50.720">
    <property type="entry name" value="NAD(P)-binding Rossmann-like Domain"/>
    <property type="match status" value="1"/>
</dbReference>
<dbReference type="Pfam" id="PF00106">
    <property type="entry name" value="adh_short"/>
    <property type="match status" value="1"/>
</dbReference>
<dbReference type="PRINTS" id="PR00081">
    <property type="entry name" value="GDHRDH"/>
</dbReference>
<keyword evidence="2" id="KW-0560">Oxidoreductase</keyword>